<keyword evidence="8" id="KW-1185">Reference proteome</keyword>
<dbReference type="EMBL" id="MCGR01000104">
    <property type="protein sequence ID" value="ORY52839.1"/>
    <property type="molecule type" value="Genomic_DNA"/>
</dbReference>
<dbReference type="GO" id="GO:0008270">
    <property type="term" value="F:zinc ion binding"/>
    <property type="evidence" value="ECO:0007669"/>
    <property type="project" value="UniProtKB-KW"/>
</dbReference>
<evidence type="ECO:0000256" key="2">
    <source>
        <dbReference type="ARBA" id="ARBA00022771"/>
    </source>
</evidence>
<evidence type="ECO:0000256" key="4">
    <source>
        <dbReference type="PROSITE-ProRule" id="PRU00134"/>
    </source>
</evidence>
<dbReference type="OrthoDB" id="407198at2759"/>
<reference evidence="7 8" key="1">
    <citation type="submission" date="2016-07" db="EMBL/GenBank/DDBJ databases">
        <title>Pervasive Adenine N6-methylation of Active Genes in Fungi.</title>
        <authorList>
            <consortium name="DOE Joint Genome Institute"/>
            <person name="Mondo S.J."/>
            <person name="Dannebaum R.O."/>
            <person name="Kuo R.C."/>
            <person name="Labutti K."/>
            <person name="Haridas S."/>
            <person name="Kuo A."/>
            <person name="Salamov A."/>
            <person name="Ahrendt S.R."/>
            <person name="Lipzen A."/>
            <person name="Sullivan W."/>
            <person name="Andreopoulos W.B."/>
            <person name="Clum A."/>
            <person name="Lindquist E."/>
            <person name="Daum C."/>
            <person name="Ramamoorthy G.K."/>
            <person name="Gryganskyi A."/>
            <person name="Culley D."/>
            <person name="Magnuson J.K."/>
            <person name="James T.Y."/>
            <person name="O'Malley M.A."/>
            <person name="Stajich J.E."/>
            <person name="Spatafora J.W."/>
            <person name="Visel A."/>
            <person name="Grigoriev I.V."/>
        </authorList>
    </citation>
    <scope>NUCLEOTIDE SEQUENCE [LARGE SCALE GENOMIC DNA]</scope>
    <source>
        <strain evidence="7 8">62-1032</strain>
    </source>
</reference>
<dbReference type="InParanoid" id="A0A1Y2D0M8"/>
<evidence type="ECO:0000313" key="8">
    <source>
        <dbReference type="Proteomes" id="UP000193467"/>
    </source>
</evidence>
<dbReference type="Pfam" id="PF01753">
    <property type="entry name" value="zf-MYND"/>
    <property type="match status" value="1"/>
</dbReference>
<comment type="caution">
    <text evidence="7">The sequence shown here is derived from an EMBL/GenBank/DDBJ whole genome shotgun (WGS) entry which is preliminary data.</text>
</comment>
<keyword evidence="2 4" id="KW-0863">Zinc-finger</keyword>
<keyword evidence="1" id="KW-0479">Metal-binding</keyword>
<dbReference type="SUPFAM" id="SSF144232">
    <property type="entry name" value="HIT/MYND zinc finger-like"/>
    <property type="match status" value="1"/>
</dbReference>
<feature type="compositionally biased region" description="Basic and acidic residues" evidence="5">
    <location>
        <begin position="1"/>
        <end position="14"/>
    </location>
</feature>
<proteinExistence type="predicted"/>
<feature type="region of interest" description="Disordered" evidence="5">
    <location>
        <begin position="175"/>
        <end position="199"/>
    </location>
</feature>
<organism evidence="7 8">
    <name type="scientific">Leucosporidium creatinivorum</name>
    <dbReference type="NCBI Taxonomy" id="106004"/>
    <lineage>
        <taxon>Eukaryota</taxon>
        <taxon>Fungi</taxon>
        <taxon>Dikarya</taxon>
        <taxon>Basidiomycota</taxon>
        <taxon>Pucciniomycotina</taxon>
        <taxon>Microbotryomycetes</taxon>
        <taxon>Leucosporidiales</taxon>
        <taxon>Leucosporidium</taxon>
    </lineage>
</organism>
<gene>
    <name evidence="7" type="ORF">BCR35DRAFT_18748</name>
</gene>
<dbReference type="InterPro" id="IPR002893">
    <property type="entry name" value="Znf_MYND"/>
</dbReference>
<keyword evidence="3" id="KW-0862">Zinc</keyword>
<feature type="region of interest" description="Disordered" evidence="5">
    <location>
        <begin position="1"/>
        <end position="22"/>
    </location>
</feature>
<accession>A0A1Y2D0M8</accession>
<evidence type="ECO:0000256" key="5">
    <source>
        <dbReference type="SAM" id="MobiDB-lite"/>
    </source>
</evidence>
<dbReference type="Proteomes" id="UP000193467">
    <property type="component" value="Unassembled WGS sequence"/>
</dbReference>
<feature type="domain" description="MYND-type" evidence="6">
    <location>
        <begin position="65"/>
        <end position="101"/>
    </location>
</feature>
<protein>
    <recommendedName>
        <fullName evidence="6">MYND-type domain-containing protein</fullName>
    </recommendedName>
</protein>
<dbReference type="PROSITE" id="PS50865">
    <property type="entry name" value="ZF_MYND_2"/>
    <property type="match status" value="1"/>
</dbReference>
<dbReference type="AlphaFoldDB" id="A0A1Y2D0M8"/>
<evidence type="ECO:0000259" key="6">
    <source>
        <dbReference type="PROSITE" id="PS50865"/>
    </source>
</evidence>
<dbReference type="Gene3D" id="6.10.140.2220">
    <property type="match status" value="1"/>
</dbReference>
<dbReference type="STRING" id="106004.A0A1Y2D0M8"/>
<dbReference type="PROSITE" id="PS01360">
    <property type="entry name" value="ZF_MYND_1"/>
    <property type="match status" value="1"/>
</dbReference>
<evidence type="ECO:0000313" key="7">
    <source>
        <dbReference type="EMBL" id="ORY52839.1"/>
    </source>
</evidence>
<evidence type="ECO:0000256" key="1">
    <source>
        <dbReference type="ARBA" id="ARBA00022723"/>
    </source>
</evidence>
<evidence type="ECO:0000256" key="3">
    <source>
        <dbReference type="ARBA" id="ARBA00022833"/>
    </source>
</evidence>
<sequence length="199" mass="21404">MNEGDESARVERSADCSANPAANVSRCTRSPLEEAGSPRSLLALPPRLARSKLDLAMNDITLKECVVCGVATDQRCSRCKQVRFCSAEHQKLLWPAHKHLCGKSTFTPPPLTEGEVNDASILWSTSHPISGRSLPICPPSTTPEHPRRSCKAAFEVLAKSCNILVTSRVLVTLFSAPSPSPPPPSRCISTSKEAADDST</sequence>
<name>A0A1Y2D0M8_9BASI</name>